<name>W2RN93_CYPE1</name>
<accession>W2RN93</accession>
<feature type="domain" description="AMP-dependent synthetase/ligase" evidence="20">
    <location>
        <begin position="66"/>
        <end position="366"/>
    </location>
</feature>
<evidence type="ECO:0000259" key="21">
    <source>
        <dbReference type="Pfam" id="PF13193"/>
    </source>
</evidence>
<organism evidence="22 23">
    <name type="scientific">Cyphellophora europaea (strain CBS 101466)</name>
    <name type="common">Phialophora europaea</name>
    <dbReference type="NCBI Taxonomy" id="1220924"/>
    <lineage>
        <taxon>Eukaryota</taxon>
        <taxon>Fungi</taxon>
        <taxon>Dikarya</taxon>
        <taxon>Ascomycota</taxon>
        <taxon>Pezizomycotina</taxon>
        <taxon>Eurotiomycetes</taxon>
        <taxon>Chaetothyriomycetidae</taxon>
        <taxon>Chaetothyriales</taxon>
        <taxon>Cyphellophoraceae</taxon>
        <taxon>Cyphellophora</taxon>
    </lineage>
</organism>
<dbReference type="GeneID" id="19974928"/>
<feature type="domain" description="AMP-binding enzyme C-terminal" evidence="21">
    <location>
        <begin position="497"/>
        <end position="576"/>
    </location>
</feature>
<evidence type="ECO:0000313" key="23">
    <source>
        <dbReference type="Proteomes" id="UP000030752"/>
    </source>
</evidence>
<dbReference type="InParanoid" id="W2RN93"/>
<keyword evidence="11" id="KW-0067">ATP-binding</keyword>
<evidence type="ECO:0000256" key="8">
    <source>
        <dbReference type="ARBA" id="ARBA00022677"/>
    </source>
</evidence>
<keyword evidence="5" id="KW-0813">Transport</keyword>
<dbReference type="PANTHER" id="PTHR43107:SF15">
    <property type="entry name" value="FATTY ACID TRANSPORT PROTEIN 3, ISOFORM A"/>
    <property type="match status" value="1"/>
</dbReference>
<keyword evidence="13" id="KW-0445">Lipid transport</keyword>
<dbReference type="PROSITE" id="PS00455">
    <property type="entry name" value="AMP_BINDING"/>
    <property type="match status" value="1"/>
</dbReference>
<evidence type="ECO:0000256" key="13">
    <source>
        <dbReference type="ARBA" id="ARBA00023055"/>
    </source>
</evidence>
<evidence type="ECO:0000313" key="22">
    <source>
        <dbReference type="EMBL" id="ETN37966.1"/>
    </source>
</evidence>
<dbReference type="OrthoDB" id="10253869at2759"/>
<dbReference type="RefSeq" id="XP_008720135.1">
    <property type="nucleotide sequence ID" value="XM_008721913.1"/>
</dbReference>
<dbReference type="EMBL" id="KB822723">
    <property type="protein sequence ID" value="ETN37966.1"/>
    <property type="molecule type" value="Genomic_DNA"/>
</dbReference>
<dbReference type="GO" id="GO:0005324">
    <property type="term" value="F:long-chain fatty acid transmembrane transporter activity"/>
    <property type="evidence" value="ECO:0007669"/>
    <property type="project" value="TreeGrafter"/>
</dbReference>
<evidence type="ECO:0000256" key="18">
    <source>
        <dbReference type="ARBA" id="ARBA00068795"/>
    </source>
</evidence>
<dbReference type="eggNOG" id="KOG1179">
    <property type="taxonomic scope" value="Eukaryota"/>
</dbReference>
<dbReference type="PANTHER" id="PTHR43107">
    <property type="entry name" value="LONG-CHAIN FATTY ACID TRANSPORT PROTEIN"/>
    <property type="match status" value="1"/>
</dbReference>
<dbReference type="STRING" id="1220924.W2RN93"/>
<dbReference type="FunFam" id="3.40.50.12780:FF:000019">
    <property type="entry name" value="Long-chain fatty acid transporter"/>
    <property type="match status" value="1"/>
</dbReference>
<comment type="similarity">
    <text evidence="4">Belongs to the ATP-dependent AMP-binding enzyme family.</text>
</comment>
<dbReference type="InterPro" id="IPR000873">
    <property type="entry name" value="AMP-dep_synth/lig_dom"/>
</dbReference>
<evidence type="ECO:0000256" key="9">
    <source>
        <dbReference type="ARBA" id="ARBA00022692"/>
    </source>
</evidence>
<sequence>MALPIAAALAGGTAVAAYLDAKLHLRHDIRNGSVSTATAKAMDFVAEKMAQDKMLVYHIFEDRSKTPEGDNMFLEFEDRKWTYRDFYHAVTPIGNWLLNDLGIQAGEIVALDGGNSPEYLMLWLALEAIGAAPAFINCNLTAAPLIHSVKLCDSRYLITETTQRPLTQPCENALATDGIETLYYDTDFFKTLTDTTPLPESRRKNIDPQALSCLIYTSGTTGMPKGTILNRAKEINLTRAMVDYLGLRPGSRMYTCLPLYHGAAHGLCVCPIIGGGGTVILSRKFSHKTFWPEVRASKANILQYVGELCRYLINAPPSPLDRDHCVEMAWGNGMRPDVWEVFRERFGIQTINELYAATDGLGSSFNANRGPFSRNAIGVRGWLWHYRNGQNEKRVYIDPDSQEILKNEQGFATECKTGDAGEVLHKMDPNAAISPFSGYYKNKAAGDKRIIRDVFQKGDMWFRSGDMMRLDSNGVLYFSDRLGDTFRWHSENVSTSEVADVVGLHPSIAESNVYGVLVPHSDGRAGCAAVVLTEDTTVEKMDWKGLAEWCLSRMPRYAVPIWIRVSQSLEYTGTMKLQKGRLRGEGVDPDAIRKAAEAKGEAPDKLFWLPPGERAYVPFGEKEWQEVKGGRVRL</sequence>
<proteinExistence type="inferred from homology"/>
<evidence type="ECO:0000256" key="19">
    <source>
        <dbReference type="ARBA" id="ARBA00078285"/>
    </source>
</evidence>
<evidence type="ECO:0000256" key="2">
    <source>
        <dbReference type="ARBA" id="ARBA00004585"/>
    </source>
</evidence>
<keyword evidence="14" id="KW-0472">Membrane</keyword>
<dbReference type="GO" id="GO:0004467">
    <property type="term" value="F:long-chain fatty acid-CoA ligase activity"/>
    <property type="evidence" value="ECO:0007669"/>
    <property type="project" value="TreeGrafter"/>
</dbReference>
<evidence type="ECO:0000256" key="14">
    <source>
        <dbReference type="ARBA" id="ARBA00023136"/>
    </source>
</evidence>
<dbReference type="AlphaFoldDB" id="W2RN93"/>
<evidence type="ECO:0000256" key="5">
    <source>
        <dbReference type="ARBA" id="ARBA00022448"/>
    </source>
</evidence>
<evidence type="ECO:0000256" key="1">
    <source>
        <dbReference type="ARBA" id="ARBA00004502"/>
    </source>
</evidence>
<dbReference type="Gene3D" id="3.40.50.12780">
    <property type="entry name" value="N-terminal domain of ligase-like"/>
    <property type="match status" value="1"/>
</dbReference>
<dbReference type="InterPro" id="IPR045851">
    <property type="entry name" value="AMP-bd_C_sf"/>
</dbReference>
<dbReference type="GO" id="GO:0005811">
    <property type="term" value="C:lipid droplet"/>
    <property type="evidence" value="ECO:0007669"/>
    <property type="project" value="UniProtKB-SubCell"/>
</dbReference>
<evidence type="ECO:0000256" key="15">
    <source>
        <dbReference type="ARBA" id="ARBA00023140"/>
    </source>
</evidence>
<dbReference type="Pfam" id="PF13193">
    <property type="entry name" value="AMP-binding_C"/>
    <property type="match status" value="1"/>
</dbReference>
<evidence type="ECO:0000256" key="11">
    <source>
        <dbReference type="ARBA" id="ARBA00022840"/>
    </source>
</evidence>
<dbReference type="GO" id="GO:0044539">
    <property type="term" value="P:long-chain fatty acid import into cell"/>
    <property type="evidence" value="ECO:0007669"/>
    <property type="project" value="TreeGrafter"/>
</dbReference>
<evidence type="ECO:0000256" key="16">
    <source>
        <dbReference type="ARBA" id="ARBA00051585"/>
    </source>
</evidence>
<keyword evidence="23" id="KW-1185">Reference proteome</keyword>
<evidence type="ECO:0000256" key="6">
    <source>
        <dbReference type="ARBA" id="ARBA00022475"/>
    </source>
</evidence>
<dbReference type="Proteomes" id="UP000030752">
    <property type="component" value="Unassembled WGS sequence"/>
</dbReference>
<dbReference type="VEuPathDB" id="FungiDB:HMPREF1541_07589"/>
<keyword evidence="10" id="KW-0547">Nucleotide-binding</keyword>
<evidence type="ECO:0000259" key="20">
    <source>
        <dbReference type="Pfam" id="PF00501"/>
    </source>
</evidence>
<keyword evidence="7" id="KW-0436">Ligase</keyword>
<dbReference type="GO" id="GO:0009898">
    <property type="term" value="C:cytoplasmic side of plasma membrane"/>
    <property type="evidence" value="ECO:0007669"/>
    <property type="project" value="TreeGrafter"/>
</dbReference>
<evidence type="ECO:0000256" key="4">
    <source>
        <dbReference type="ARBA" id="ARBA00006432"/>
    </source>
</evidence>
<dbReference type="Pfam" id="PF00501">
    <property type="entry name" value="AMP-binding"/>
    <property type="match status" value="1"/>
</dbReference>
<comment type="subcellular location">
    <subcellularLocation>
        <location evidence="3">Cell membrane</location>
        <topology evidence="3">Multi-pass membrane protein</topology>
    </subcellularLocation>
    <subcellularLocation>
        <location evidence="1">Lipid droplet</location>
    </subcellularLocation>
    <subcellularLocation>
        <location evidence="2">Peroxisome membrane</location>
        <topology evidence="2">Multi-pass membrane protein</topology>
    </subcellularLocation>
</comment>
<evidence type="ECO:0000256" key="7">
    <source>
        <dbReference type="ARBA" id="ARBA00022598"/>
    </source>
</evidence>
<dbReference type="SUPFAM" id="SSF56801">
    <property type="entry name" value="Acetyl-CoA synthetase-like"/>
    <property type="match status" value="1"/>
</dbReference>
<dbReference type="FunFam" id="3.30.300.30:FF:000020">
    <property type="entry name" value="Long-chain fatty acid transporter"/>
    <property type="match status" value="1"/>
</dbReference>
<keyword evidence="6" id="KW-1003">Cell membrane</keyword>
<dbReference type="Gene3D" id="3.30.300.30">
    <property type="match status" value="1"/>
</dbReference>
<protein>
    <recommendedName>
        <fullName evidence="18">Very long-chain fatty acid transport protein</fullName>
    </recommendedName>
    <alternativeName>
        <fullName evidence="19">Very-long-chain acyl-CoA synthetase</fullName>
    </alternativeName>
</protein>
<comment type="catalytic activity">
    <reaction evidence="16">
        <text>a very long-chain fatty acid + ATP + CoA = a very long-chain fatty acyl-CoA + AMP + diphosphate</text>
        <dbReference type="Rhea" id="RHEA:54536"/>
        <dbReference type="ChEBI" id="CHEBI:30616"/>
        <dbReference type="ChEBI" id="CHEBI:33019"/>
        <dbReference type="ChEBI" id="CHEBI:57287"/>
        <dbReference type="ChEBI" id="CHEBI:58950"/>
        <dbReference type="ChEBI" id="CHEBI:138261"/>
        <dbReference type="ChEBI" id="CHEBI:456215"/>
    </reaction>
</comment>
<evidence type="ECO:0000256" key="12">
    <source>
        <dbReference type="ARBA" id="ARBA00022989"/>
    </source>
</evidence>
<dbReference type="InterPro" id="IPR020845">
    <property type="entry name" value="AMP-binding_CS"/>
</dbReference>
<evidence type="ECO:0000256" key="3">
    <source>
        <dbReference type="ARBA" id="ARBA00004651"/>
    </source>
</evidence>
<gene>
    <name evidence="22" type="ORF">HMPREF1541_07589</name>
</gene>
<dbReference type="HOGENOM" id="CLU_000022_46_3_1"/>
<keyword evidence="9" id="KW-0812">Transmembrane</keyword>
<evidence type="ECO:0000256" key="10">
    <source>
        <dbReference type="ARBA" id="ARBA00022741"/>
    </source>
</evidence>
<dbReference type="GO" id="GO:0005778">
    <property type="term" value="C:peroxisomal membrane"/>
    <property type="evidence" value="ECO:0007669"/>
    <property type="project" value="UniProtKB-SubCell"/>
</dbReference>
<keyword evidence="15" id="KW-0576">Peroxisome</keyword>
<evidence type="ECO:0000256" key="17">
    <source>
        <dbReference type="ARBA" id="ARBA00060276"/>
    </source>
</evidence>
<keyword evidence="12" id="KW-1133">Transmembrane helix</keyword>
<reference evidence="22 23" key="1">
    <citation type="submission" date="2013-03" db="EMBL/GenBank/DDBJ databases">
        <title>The Genome Sequence of Phialophora europaea CBS 101466.</title>
        <authorList>
            <consortium name="The Broad Institute Genomics Platform"/>
            <person name="Cuomo C."/>
            <person name="de Hoog S."/>
            <person name="Gorbushina A."/>
            <person name="Walker B."/>
            <person name="Young S.K."/>
            <person name="Zeng Q."/>
            <person name="Gargeya S."/>
            <person name="Fitzgerald M."/>
            <person name="Haas B."/>
            <person name="Abouelleil A."/>
            <person name="Allen A.W."/>
            <person name="Alvarado L."/>
            <person name="Arachchi H.M."/>
            <person name="Berlin A.M."/>
            <person name="Chapman S.B."/>
            <person name="Gainer-Dewar J."/>
            <person name="Goldberg J."/>
            <person name="Griggs A."/>
            <person name="Gujja S."/>
            <person name="Hansen M."/>
            <person name="Howarth C."/>
            <person name="Imamovic A."/>
            <person name="Ireland A."/>
            <person name="Larimer J."/>
            <person name="McCowan C."/>
            <person name="Murphy C."/>
            <person name="Pearson M."/>
            <person name="Poon T.W."/>
            <person name="Priest M."/>
            <person name="Roberts A."/>
            <person name="Saif S."/>
            <person name="Shea T."/>
            <person name="Sisk P."/>
            <person name="Sykes S."/>
            <person name="Wortman J."/>
            <person name="Nusbaum C."/>
            <person name="Birren B."/>
        </authorList>
    </citation>
    <scope>NUCLEOTIDE SEQUENCE [LARGE SCALE GENOMIC DNA]</scope>
    <source>
        <strain evidence="22 23">CBS 101466</strain>
    </source>
</reference>
<keyword evidence="8" id="KW-0551">Lipid droplet</keyword>
<comment type="function">
    <text evidence="17">Acyl-CoA synthetase required for both the import of long chain fatty acids (LCFAs) (C14-C18) and the activation very long chain fatty acids (VLCFAs) (C20-C26) by esterification of the fatty acids into metabolically active CoA-thioesters for subsequent degradation or incorporation into phospholipids. The transport and fatty acyl-CoA synthetase activities are genetically separable and are thus independent activities. Esterifies VLCFAs in the peroxisome matrix. The VLCFAs are actively transported into peroxisomes by a PXA1-PXA2 heterodimeric transporter in the peroxisomal membrane.</text>
</comment>
<dbReference type="InterPro" id="IPR042099">
    <property type="entry name" value="ANL_N_sf"/>
</dbReference>
<dbReference type="InterPro" id="IPR025110">
    <property type="entry name" value="AMP-bd_C"/>
</dbReference>
<dbReference type="GO" id="GO:0005524">
    <property type="term" value="F:ATP binding"/>
    <property type="evidence" value="ECO:0007669"/>
    <property type="project" value="UniProtKB-KW"/>
</dbReference>
<dbReference type="FunCoup" id="W2RN93">
    <property type="interactions" value="123"/>
</dbReference>